<dbReference type="RefSeq" id="WP_127692404.1">
    <property type="nucleotide sequence ID" value="NZ_SACQ01000001.1"/>
</dbReference>
<dbReference type="GO" id="GO:0003700">
    <property type="term" value="F:DNA-binding transcription factor activity"/>
    <property type="evidence" value="ECO:0007669"/>
    <property type="project" value="InterPro"/>
</dbReference>
<keyword evidence="1" id="KW-0805">Transcription regulation</keyword>
<dbReference type="InterPro" id="IPR011711">
    <property type="entry name" value="GntR_C"/>
</dbReference>
<name>A0A437QCR3_9GAMM</name>
<sequence length="224" mass="25183">MSEEKTSQAAIAYDLLKADIINGAHRPGDKLLMSHLKTQYDIGAGPMREALSQLVSERLVTAISQRGFRVAQMTQEEMEDIYDARAHLEALIVRLAVERGDEQWEAEVIGKAHTLARVDEINSAEDMLNIWDMRHKAFHLAIAKGCSSPKLLEMRAALFDQAERYRQLWLKQTVFSQSALAAKREEHQALVDALLDKNAERASALMYAHLMSPVSIISELIAEN</sequence>
<comment type="caution">
    <text evidence="5">The sequence shown here is derived from an EMBL/GenBank/DDBJ whole genome shotgun (WGS) entry which is preliminary data.</text>
</comment>
<dbReference type="Pfam" id="PF00392">
    <property type="entry name" value="GntR"/>
    <property type="match status" value="1"/>
</dbReference>
<dbReference type="Pfam" id="PF07729">
    <property type="entry name" value="FCD"/>
    <property type="match status" value="1"/>
</dbReference>
<evidence type="ECO:0000256" key="3">
    <source>
        <dbReference type="ARBA" id="ARBA00023163"/>
    </source>
</evidence>
<protein>
    <submittedName>
        <fullName evidence="5">DNA-binding transcriptional regulator CsiR</fullName>
    </submittedName>
</protein>
<evidence type="ECO:0000256" key="2">
    <source>
        <dbReference type="ARBA" id="ARBA00023125"/>
    </source>
</evidence>
<dbReference type="Gene3D" id="1.10.10.10">
    <property type="entry name" value="Winged helix-like DNA-binding domain superfamily/Winged helix DNA-binding domain"/>
    <property type="match status" value="1"/>
</dbReference>
<dbReference type="SMART" id="SM00895">
    <property type="entry name" value="FCD"/>
    <property type="match status" value="1"/>
</dbReference>
<dbReference type="SMART" id="SM00345">
    <property type="entry name" value="HTH_GNTR"/>
    <property type="match status" value="1"/>
</dbReference>
<dbReference type="EMBL" id="SACQ01000001">
    <property type="protein sequence ID" value="RVU32235.1"/>
    <property type="molecule type" value="Genomic_DNA"/>
</dbReference>
<gene>
    <name evidence="5" type="primary">csiR</name>
    <name evidence="5" type="ORF">EOE65_00870</name>
</gene>
<dbReference type="SUPFAM" id="SSF46785">
    <property type="entry name" value="Winged helix' DNA-binding domain"/>
    <property type="match status" value="1"/>
</dbReference>
<dbReference type="InterPro" id="IPR008920">
    <property type="entry name" value="TF_FadR/GntR_C"/>
</dbReference>
<dbReference type="AlphaFoldDB" id="A0A437QCR3"/>
<dbReference type="NCBIfam" id="NF008576">
    <property type="entry name" value="PRK11534.1"/>
    <property type="match status" value="1"/>
</dbReference>
<evidence type="ECO:0000256" key="1">
    <source>
        <dbReference type="ARBA" id="ARBA00023015"/>
    </source>
</evidence>
<keyword evidence="2 5" id="KW-0238">DNA-binding</keyword>
<dbReference type="SUPFAM" id="SSF48008">
    <property type="entry name" value="GntR ligand-binding domain-like"/>
    <property type="match status" value="1"/>
</dbReference>
<evidence type="ECO:0000313" key="5">
    <source>
        <dbReference type="EMBL" id="RVU32235.1"/>
    </source>
</evidence>
<keyword evidence="6" id="KW-1185">Reference proteome</keyword>
<keyword evidence="3" id="KW-0804">Transcription</keyword>
<organism evidence="5 6">
    <name type="scientific">Neptunomonas marina</name>
    <dbReference type="NCBI Taxonomy" id="1815562"/>
    <lineage>
        <taxon>Bacteria</taxon>
        <taxon>Pseudomonadati</taxon>
        <taxon>Pseudomonadota</taxon>
        <taxon>Gammaproteobacteria</taxon>
        <taxon>Oceanospirillales</taxon>
        <taxon>Oceanospirillaceae</taxon>
        <taxon>Neptunomonas</taxon>
    </lineage>
</organism>
<proteinExistence type="predicted"/>
<reference evidence="5 6" key="1">
    <citation type="submission" date="2019-01" db="EMBL/GenBank/DDBJ databases">
        <authorList>
            <person name="Chen W.-M."/>
        </authorList>
    </citation>
    <scope>NUCLEOTIDE SEQUENCE [LARGE SCALE GENOMIC DNA]</scope>
    <source>
        <strain evidence="5 6">HPM-16</strain>
    </source>
</reference>
<feature type="domain" description="HTH gntR-type" evidence="4">
    <location>
        <begin position="6"/>
        <end position="73"/>
    </location>
</feature>
<evidence type="ECO:0000259" key="4">
    <source>
        <dbReference type="PROSITE" id="PS50949"/>
    </source>
</evidence>
<dbReference type="InterPro" id="IPR000524">
    <property type="entry name" value="Tscrpt_reg_HTH_GntR"/>
</dbReference>
<accession>A0A437QCR3</accession>
<dbReference type="PROSITE" id="PS50949">
    <property type="entry name" value="HTH_GNTR"/>
    <property type="match status" value="1"/>
</dbReference>
<dbReference type="GO" id="GO:0003677">
    <property type="term" value="F:DNA binding"/>
    <property type="evidence" value="ECO:0007669"/>
    <property type="project" value="UniProtKB-KW"/>
</dbReference>
<dbReference type="Gene3D" id="1.20.120.530">
    <property type="entry name" value="GntR ligand-binding domain-like"/>
    <property type="match status" value="1"/>
</dbReference>
<dbReference type="PANTHER" id="PTHR43537">
    <property type="entry name" value="TRANSCRIPTIONAL REGULATOR, GNTR FAMILY"/>
    <property type="match status" value="1"/>
</dbReference>
<dbReference type="Proteomes" id="UP000282818">
    <property type="component" value="Unassembled WGS sequence"/>
</dbReference>
<evidence type="ECO:0000313" key="6">
    <source>
        <dbReference type="Proteomes" id="UP000282818"/>
    </source>
</evidence>
<dbReference type="PANTHER" id="PTHR43537:SF20">
    <property type="entry name" value="HTH-TYPE TRANSCRIPTIONAL REPRESSOR GLAR"/>
    <property type="match status" value="1"/>
</dbReference>
<dbReference type="InterPro" id="IPR036388">
    <property type="entry name" value="WH-like_DNA-bd_sf"/>
</dbReference>
<dbReference type="InterPro" id="IPR036390">
    <property type="entry name" value="WH_DNA-bd_sf"/>
</dbReference>